<evidence type="ECO:0000313" key="2">
    <source>
        <dbReference type="EMBL" id="NNU45282.1"/>
    </source>
</evidence>
<gene>
    <name evidence="2" type="ORF">HK415_22205</name>
</gene>
<protein>
    <recommendedName>
        <fullName evidence="4">DUF1440 domain-containing protein</fullName>
    </recommendedName>
</protein>
<feature type="transmembrane region" description="Helical" evidence="1">
    <location>
        <begin position="96"/>
        <end position="116"/>
    </location>
</feature>
<dbReference type="RefSeq" id="WP_171562986.1">
    <property type="nucleotide sequence ID" value="NZ_JABFCS010000001.1"/>
</dbReference>
<feature type="transmembrane region" description="Helical" evidence="1">
    <location>
        <begin position="57"/>
        <end position="84"/>
    </location>
</feature>
<reference evidence="2 3" key="1">
    <citation type="submission" date="2020-05" db="EMBL/GenBank/DDBJ databases">
        <authorList>
            <person name="Khan S.A."/>
            <person name="Jeon C.O."/>
            <person name="Chun B.H."/>
        </authorList>
    </citation>
    <scope>NUCLEOTIDE SEQUENCE [LARGE SCALE GENOMIC DNA]</scope>
    <source>
        <strain evidence="2 3">B156</strain>
    </source>
</reference>
<reference evidence="2 3" key="2">
    <citation type="submission" date="2020-06" db="EMBL/GenBank/DDBJ databases">
        <title>Ramlibacter rhizophilus sp. nov., isolated from rhizosphere soil of national flower Mugunghwa from South Korea.</title>
        <authorList>
            <person name="Zheng-Fei Y."/>
            <person name="Huan T."/>
        </authorList>
    </citation>
    <scope>NUCLEOTIDE SEQUENCE [LARGE SCALE GENOMIC DNA]</scope>
    <source>
        <strain evidence="2 3">B156</strain>
    </source>
</reference>
<evidence type="ECO:0008006" key="4">
    <source>
        <dbReference type="Google" id="ProtNLM"/>
    </source>
</evidence>
<organism evidence="2 3">
    <name type="scientific">Ramlibacter montanisoli</name>
    <dbReference type="NCBI Taxonomy" id="2732512"/>
    <lineage>
        <taxon>Bacteria</taxon>
        <taxon>Pseudomonadati</taxon>
        <taxon>Pseudomonadota</taxon>
        <taxon>Betaproteobacteria</taxon>
        <taxon>Burkholderiales</taxon>
        <taxon>Comamonadaceae</taxon>
        <taxon>Ramlibacter</taxon>
    </lineage>
</organism>
<comment type="caution">
    <text evidence="2">The sequence shown here is derived from an EMBL/GenBank/DDBJ whole genome shotgun (WGS) entry which is preliminary data.</text>
</comment>
<dbReference type="AlphaFoldDB" id="A0A849KAC1"/>
<proteinExistence type="predicted"/>
<accession>A0A849KAC1</accession>
<keyword evidence="3" id="KW-1185">Reference proteome</keyword>
<keyword evidence="1" id="KW-0812">Transmembrane</keyword>
<feature type="transmembrane region" description="Helical" evidence="1">
    <location>
        <begin position="122"/>
        <end position="147"/>
    </location>
</feature>
<dbReference type="Proteomes" id="UP000552954">
    <property type="component" value="Unassembled WGS sequence"/>
</dbReference>
<keyword evidence="1" id="KW-1133">Transmembrane helix</keyword>
<sequence>MQPSTFLPRPATVLLAGLAGGLAEITWVAAYAGMSPASGIAVARGVTETVLPGAGDFGFAALAGVAIHMLLSVALAWAFAVPLLRRVAARFGDAALMPAALAALAGVWAFNFLVLLPALNPAFVALLPAAVSLASKLLFGAAMVAVLKRGSRAPAP</sequence>
<name>A0A849KAC1_9BURK</name>
<keyword evidence="1" id="KW-0472">Membrane</keyword>
<dbReference type="EMBL" id="JABFCS010000001">
    <property type="protein sequence ID" value="NNU45282.1"/>
    <property type="molecule type" value="Genomic_DNA"/>
</dbReference>
<evidence type="ECO:0000313" key="3">
    <source>
        <dbReference type="Proteomes" id="UP000552954"/>
    </source>
</evidence>
<evidence type="ECO:0000256" key="1">
    <source>
        <dbReference type="SAM" id="Phobius"/>
    </source>
</evidence>